<reference evidence="11 12" key="1">
    <citation type="journal article" date="2024" name="Int. J. Syst. Evol. Microbiol.">
        <title>Paenibacillus hexagrammi sp. nov., a novel bacterium isolated from the gut content of Hexagrammos agrammus.</title>
        <authorList>
            <person name="Jung H.K."/>
            <person name="Kim D.G."/>
            <person name="Zin H."/>
            <person name="Park J."/>
            <person name="Jung H."/>
            <person name="Kim Y.O."/>
            <person name="Kong H.J."/>
            <person name="Kim J.W."/>
            <person name="Kim Y.S."/>
        </authorList>
    </citation>
    <scope>NUCLEOTIDE SEQUENCE [LARGE SCALE GENOMIC DNA]</scope>
    <source>
        <strain evidence="11 12">YPD9-1</strain>
    </source>
</reference>
<dbReference type="Gene3D" id="6.10.340.10">
    <property type="match status" value="1"/>
</dbReference>
<keyword evidence="12" id="KW-1185">Reference proteome</keyword>
<dbReference type="SMART" id="SM00304">
    <property type="entry name" value="HAMP"/>
    <property type="match status" value="1"/>
</dbReference>
<dbReference type="Proteomes" id="UP001649230">
    <property type="component" value="Chromosome"/>
</dbReference>
<evidence type="ECO:0000259" key="9">
    <source>
        <dbReference type="PROSITE" id="PS50111"/>
    </source>
</evidence>
<keyword evidence="8" id="KW-0812">Transmembrane</keyword>
<feature type="coiled-coil region" evidence="7">
    <location>
        <begin position="80"/>
        <end position="111"/>
    </location>
</feature>
<feature type="domain" description="Methyl-accepting transducer" evidence="9">
    <location>
        <begin position="294"/>
        <end position="530"/>
    </location>
</feature>
<keyword evidence="3 8" id="KW-0472">Membrane</keyword>
<dbReference type="Pfam" id="PF00672">
    <property type="entry name" value="HAMP"/>
    <property type="match status" value="1"/>
</dbReference>
<evidence type="ECO:0000256" key="5">
    <source>
        <dbReference type="ARBA" id="ARBA00029447"/>
    </source>
</evidence>
<keyword evidence="7" id="KW-0175">Coiled coil</keyword>
<evidence type="ECO:0000313" key="12">
    <source>
        <dbReference type="Proteomes" id="UP001649230"/>
    </source>
</evidence>
<dbReference type="EMBL" id="CP090978">
    <property type="protein sequence ID" value="UJF34281.1"/>
    <property type="molecule type" value="Genomic_DNA"/>
</dbReference>
<keyword evidence="2" id="KW-1003">Cell membrane</keyword>
<dbReference type="SMART" id="SM00283">
    <property type="entry name" value="MA"/>
    <property type="match status" value="1"/>
</dbReference>
<dbReference type="Gene3D" id="1.10.287.950">
    <property type="entry name" value="Methyl-accepting chemotaxis protein"/>
    <property type="match status" value="1"/>
</dbReference>
<gene>
    <name evidence="11" type="ORF">L0M14_03425</name>
</gene>
<keyword evidence="8" id="KW-1133">Transmembrane helix</keyword>
<proteinExistence type="inferred from homology"/>
<feature type="transmembrane region" description="Helical" evidence="8">
    <location>
        <begin position="198"/>
        <end position="221"/>
    </location>
</feature>
<name>A0ABY3SM64_9BACL</name>
<feature type="transmembrane region" description="Helical" evidence="8">
    <location>
        <begin position="12"/>
        <end position="30"/>
    </location>
</feature>
<dbReference type="Pfam" id="PF00015">
    <property type="entry name" value="MCPsignal"/>
    <property type="match status" value="1"/>
</dbReference>
<evidence type="ECO:0000256" key="1">
    <source>
        <dbReference type="ARBA" id="ARBA00004236"/>
    </source>
</evidence>
<dbReference type="PROSITE" id="PS50885">
    <property type="entry name" value="HAMP"/>
    <property type="match status" value="1"/>
</dbReference>
<dbReference type="InterPro" id="IPR003660">
    <property type="entry name" value="HAMP_dom"/>
</dbReference>
<dbReference type="CDD" id="cd11386">
    <property type="entry name" value="MCP_signal"/>
    <property type="match status" value="1"/>
</dbReference>
<dbReference type="PRINTS" id="PR00260">
    <property type="entry name" value="CHEMTRNSDUCR"/>
</dbReference>
<dbReference type="PROSITE" id="PS50111">
    <property type="entry name" value="CHEMOTAXIS_TRANSDUC_2"/>
    <property type="match status" value="1"/>
</dbReference>
<evidence type="ECO:0000256" key="6">
    <source>
        <dbReference type="PROSITE-ProRule" id="PRU00284"/>
    </source>
</evidence>
<keyword evidence="4 6" id="KW-0807">Transducer</keyword>
<accession>A0ABY3SM64</accession>
<evidence type="ECO:0000259" key="10">
    <source>
        <dbReference type="PROSITE" id="PS50885"/>
    </source>
</evidence>
<evidence type="ECO:0000313" key="11">
    <source>
        <dbReference type="EMBL" id="UJF34281.1"/>
    </source>
</evidence>
<comment type="similarity">
    <text evidence="5">Belongs to the methyl-accepting chemotaxis (MCP) protein family.</text>
</comment>
<protein>
    <submittedName>
        <fullName evidence="11">Methyl-accepting chemotaxis protein</fullName>
    </submittedName>
</protein>
<dbReference type="InterPro" id="IPR004089">
    <property type="entry name" value="MCPsignal_dom"/>
</dbReference>
<feature type="domain" description="HAMP" evidence="10">
    <location>
        <begin position="222"/>
        <end position="275"/>
    </location>
</feature>
<evidence type="ECO:0000256" key="2">
    <source>
        <dbReference type="ARBA" id="ARBA00022475"/>
    </source>
</evidence>
<evidence type="ECO:0000256" key="3">
    <source>
        <dbReference type="ARBA" id="ARBA00023136"/>
    </source>
</evidence>
<comment type="subcellular location">
    <subcellularLocation>
        <location evidence="1">Cell membrane</location>
    </subcellularLocation>
</comment>
<evidence type="ECO:0000256" key="4">
    <source>
        <dbReference type="ARBA" id="ARBA00023224"/>
    </source>
</evidence>
<dbReference type="RefSeq" id="WP_235120837.1">
    <property type="nucleotide sequence ID" value="NZ_CP090978.1"/>
</dbReference>
<evidence type="ECO:0000256" key="7">
    <source>
        <dbReference type="SAM" id="Coils"/>
    </source>
</evidence>
<sequence length="581" mass="63614">MKKLLSVRIRLILILLVPCMLYLGSSIYFIKMNATNIDDLAESLYGTTGQSTTLILNADRDMYQAMTAYQQVASGVRLNAEDRSNQLKAFKENIQQANDRVEQAKKILDDRGLLQLTHVSSKESIEQSLSDFHQSFDQWVQTASQNVESPTPVPGAISDTKLKEKFDKGRDSLDQIEEILDTYAKVNIDKKHADSRKMMWVTLSSVALITLIVFGSGIAIIRKIMVTIRRIVQLLSRVADGDLTMEPQKRYSSDELGLISKSADMMTAKMKELVSTIARNTEYVHTAAIELNDSSKESAASAEHVAQNIQDVTQDTEFQTRSSVETSRAVDEMAIGIQRVAENSGIMSEHSSVTSNHAEKGNELLNKLGQQMAHILGAVDMLSQTVQSLTRKSDEIGKIASSITGFANQTNLLSLNASIEAARAGEHGRGFHVVANEIRKLASQSIESAEGINALILETRIEISNVSDSMDATRREATAGSAIMDDVNHSFQTILQSVRQIVSQIHETSAVAQQMSASSEQVSATMEQSSNATGLILGKCQNVAAATEEQLAMMENIASAAEQLKAVVTTLNDSVSYFKIQ</sequence>
<dbReference type="PANTHER" id="PTHR32089:SF112">
    <property type="entry name" value="LYSOZYME-LIKE PROTEIN-RELATED"/>
    <property type="match status" value="1"/>
</dbReference>
<dbReference type="SUPFAM" id="SSF58104">
    <property type="entry name" value="Methyl-accepting chemotaxis protein (MCP) signaling domain"/>
    <property type="match status" value="1"/>
</dbReference>
<dbReference type="InterPro" id="IPR004090">
    <property type="entry name" value="Chemotax_Me-accpt_rcpt"/>
</dbReference>
<dbReference type="PANTHER" id="PTHR32089">
    <property type="entry name" value="METHYL-ACCEPTING CHEMOTAXIS PROTEIN MCPB"/>
    <property type="match status" value="1"/>
</dbReference>
<organism evidence="11 12">
    <name type="scientific">Paenibacillus hexagrammi</name>
    <dbReference type="NCBI Taxonomy" id="2908839"/>
    <lineage>
        <taxon>Bacteria</taxon>
        <taxon>Bacillati</taxon>
        <taxon>Bacillota</taxon>
        <taxon>Bacilli</taxon>
        <taxon>Bacillales</taxon>
        <taxon>Paenibacillaceae</taxon>
        <taxon>Paenibacillus</taxon>
    </lineage>
</organism>
<evidence type="ECO:0000256" key="8">
    <source>
        <dbReference type="SAM" id="Phobius"/>
    </source>
</evidence>